<feature type="region of interest" description="Disordered" evidence="1">
    <location>
        <begin position="47"/>
        <end position="69"/>
    </location>
</feature>
<evidence type="ECO:0000256" key="1">
    <source>
        <dbReference type="SAM" id="MobiDB-lite"/>
    </source>
</evidence>
<organism evidence="2 3">
    <name type="scientific">Plasmodiophora brassicae</name>
    <name type="common">Clubroot disease agent</name>
    <dbReference type="NCBI Taxonomy" id="37360"/>
    <lineage>
        <taxon>Eukaryota</taxon>
        <taxon>Sar</taxon>
        <taxon>Rhizaria</taxon>
        <taxon>Endomyxa</taxon>
        <taxon>Phytomyxea</taxon>
        <taxon>Plasmodiophorida</taxon>
        <taxon>Plasmodiophoridae</taxon>
        <taxon>Plasmodiophora</taxon>
    </lineage>
</organism>
<dbReference type="Proteomes" id="UP000290189">
    <property type="component" value="Unassembled WGS sequence"/>
</dbReference>
<reference evidence="2 3" key="1">
    <citation type="submission" date="2018-03" db="EMBL/GenBank/DDBJ databases">
        <authorList>
            <person name="Fogelqvist J."/>
        </authorList>
    </citation>
    <scope>NUCLEOTIDE SEQUENCE [LARGE SCALE GENOMIC DNA]</scope>
</reference>
<gene>
    <name evidence="2" type="ORF">PLBR_LOCUS4670</name>
</gene>
<sequence length="467" mass="49686">MRKISTRFSDESREGVELFPLGHAALAIVSFTSSLVVVMRVHRMRSAHAHKPERGRYGIGQRAGHGRPHRIAQADGVAVRRTAVAAAGASATRTAAPAAMEVARCGRLDRGHFSTIYTSTMSSAFGPVIASPASGTLFAFAPGTDDDLLTSVDVFDAVLDASDHDLIAVHAWDDADGCPMLAAVTCCGTVEDATVNSRIHVVRIGADAAVLTKTMSCVPFFVGHLPSELFGGTGHPRLVVAGSDRKLHVFDARRDDIVDDAADRSAFPSVFQNQQASIMSMDVVRRPDGSFAVAAGYQDGTVIVSGAGPGPGPHTPWAYCADGPIPDLRLVELDGILSVVVVGAIGFVHYHHAVVQEGLQADSLVVLPASNTSDCLTSVAVDSPSRRVLVGSYLQEILVYNVAPASDHRMPDIALTTRIRVADPVYRILLPHPDDKTKTFAHQHPTNLGLADSRALLRHVNRATTWV</sequence>
<evidence type="ECO:0000313" key="2">
    <source>
        <dbReference type="EMBL" id="SPQ97455.1"/>
    </source>
</evidence>
<name>A0A3P3YBB3_PLABS</name>
<dbReference type="EMBL" id="OVEO01000007">
    <property type="protein sequence ID" value="SPQ97455.1"/>
    <property type="molecule type" value="Genomic_DNA"/>
</dbReference>
<keyword evidence="2" id="KW-0496">Mitochondrion</keyword>
<protein>
    <submittedName>
        <fullName evidence="2">Uncharacterized protein</fullName>
    </submittedName>
</protein>
<dbReference type="AlphaFoldDB" id="A0A3P3YBB3"/>
<proteinExistence type="predicted"/>
<evidence type="ECO:0000313" key="3">
    <source>
        <dbReference type="Proteomes" id="UP000290189"/>
    </source>
</evidence>
<geneLocation type="mitochondrion" evidence="2"/>
<accession>A0A3P3YBB3</accession>